<reference evidence="3" key="1">
    <citation type="submission" date="2023-02" db="EMBL/GenBank/DDBJ databases">
        <title>Colletotrichum kahawae CIFC_Que2 genome sequencing and assembly.</title>
        <authorList>
            <person name="Baroncelli R."/>
        </authorList>
    </citation>
    <scope>NUCLEOTIDE SEQUENCE</scope>
    <source>
        <strain evidence="3">CIFC_Que2</strain>
    </source>
</reference>
<evidence type="ECO:0000313" key="3">
    <source>
        <dbReference type="EMBL" id="KAK2729535.1"/>
    </source>
</evidence>
<dbReference type="Proteomes" id="UP001281614">
    <property type="component" value="Unassembled WGS sequence"/>
</dbReference>
<dbReference type="Gene3D" id="3.40.50.1820">
    <property type="entry name" value="alpha/beta hydrolase"/>
    <property type="match status" value="1"/>
</dbReference>
<dbReference type="AlphaFoldDB" id="A0AAD9XY24"/>
<gene>
    <name evidence="3" type="ORF">CKAH01_02509</name>
</gene>
<dbReference type="EMBL" id="VYYT01000776">
    <property type="protein sequence ID" value="KAK2729535.1"/>
    <property type="molecule type" value="Genomic_DNA"/>
</dbReference>
<name>A0AAD9XY24_COLKA</name>
<dbReference type="GO" id="GO:0016787">
    <property type="term" value="F:hydrolase activity"/>
    <property type="evidence" value="ECO:0007669"/>
    <property type="project" value="UniProtKB-KW"/>
</dbReference>
<keyword evidence="4" id="KW-1185">Reference proteome</keyword>
<dbReference type="InterPro" id="IPR013094">
    <property type="entry name" value="AB_hydrolase_3"/>
</dbReference>
<dbReference type="PANTHER" id="PTHR48081:SF8">
    <property type="entry name" value="ALPHA_BETA HYDROLASE FOLD-3 DOMAIN-CONTAINING PROTEIN-RELATED"/>
    <property type="match status" value="1"/>
</dbReference>
<accession>A0AAD9XY24</accession>
<dbReference type="PANTHER" id="PTHR48081">
    <property type="entry name" value="AB HYDROLASE SUPERFAMILY PROTEIN C4A8.06C"/>
    <property type="match status" value="1"/>
</dbReference>
<organism evidence="3 4">
    <name type="scientific">Colletotrichum kahawae</name>
    <name type="common">Coffee berry disease fungus</name>
    <dbReference type="NCBI Taxonomy" id="34407"/>
    <lineage>
        <taxon>Eukaryota</taxon>
        <taxon>Fungi</taxon>
        <taxon>Dikarya</taxon>
        <taxon>Ascomycota</taxon>
        <taxon>Pezizomycotina</taxon>
        <taxon>Sordariomycetes</taxon>
        <taxon>Hypocreomycetidae</taxon>
        <taxon>Glomerellales</taxon>
        <taxon>Glomerellaceae</taxon>
        <taxon>Colletotrichum</taxon>
        <taxon>Colletotrichum gloeosporioides species complex</taxon>
    </lineage>
</organism>
<evidence type="ECO:0000313" key="4">
    <source>
        <dbReference type="Proteomes" id="UP001281614"/>
    </source>
</evidence>
<feature type="domain" description="Alpha/beta hydrolase fold-3" evidence="2">
    <location>
        <begin position="116"/>
        <end position="331"/>
    </location>
</feature>
<dbReference type="SUPFAM" id="SSF53474">
    <property type="entry name" value="alpha/beta-Hydrolases"/>
    <property type="match status" value="1"/>
</dbReference>
<dbReference type="InterPro" id="IPR029058">
    <property type="entry name" value="AB_hydrolase_fold"/>
</dbReference>
<dbReference type="InterPro" id="IPR050300">
    <property type="entry name" value="GDXG_lipolytic_enzyme"/>
</dbReference>
<sequence>MVHLKSKPDYTPLTPSFRPLPKNGHLATLEPEFAHVLKAADAAVAPFWKPELSLHEFRPAWLSPPPAPTGTPQEGGDVLAETRRIPMRDGAEIEIKIWRSRNAAAGAEGKAVLGMRFHGGGWVVGGHMTEEPENLMLAGLGNVVVVSVDYRTAPEHKFPIPLNDCLDATKWCKSNASALGIDPEKILLLGSSGGANIAIVTALRMREEGVSGLLGQVLAFPVTCHPALMPSDRYELASYRQCHDAAIVDALKMEFFWDAYLPGPPGGVEPRAWHSPLLAEAGGLKGLPPVLMQVAGADPLRDEAIAFAERLQEEGVPTELHTYQGMPHCFYMFEGHQSTTEYYSRVIGFVKKIAGDAATRARL</sequence>
<evidence type="ECO:0000259" key="2">
    <source>
        <dbReference type="Pfam" id="PF07859"/>
    </source>
</evidence>
<evidence type="ECO:0000256" key="1">
    <source>
        <dbReference type="ARBA" id="ARBA00022801"/>
    </source>
</evidence>
<dbReference type="Pfam" id="PF07859">
    <property type="entry name" value="Abhydrolase_3"/>
    <property type="match status" value="1"/>
</dbReference>
<protein>
    <submittedName>
        <fullName evidence="3">Lipase esterase</fullName>
    </submittedName>
</protein>
<proteinExistence type="predicted"/>
<comment type="caution">
    <text evidence="3">The sequence shown here is derived from an EMBL/GenBank/DDBJ whole genome shotgun (WGS) entry which is preliminary data.</text>
</comment>
<keyword evidence="1" id="KW-0378">Hydrolase</keyword>